<reference evidence="1" key="1">
    <citation type="submission" date="2016-10" db="EMBL/GenBank/DDBJ databases">
        <title>Sequence of Gallionella enrichment culture.</title>
        <authorList>
            <person name="Poehlein A."/>
            <person name="Muehling M."/>
            <person name="Daniel R."/>
        </authorList>
    </citation>
    <scope>NUCLEOTIDE SEQUENCE</scope>
</reference>
<organism evidence="1">
    <name type="scientific">mine drainage metagenome</name>
    <dbReference type="NCBI Taxonomy" id="410659"/>
    <lineage>
        <taxon>unclassified sequences</taxon>
        <taxon>metagenomes</taxon>
        <taxon>ecological metagenomes</taxon>
    </lineage>
</organism>
<sequence length="249" mass="27618">MVDVVDLDADLPTWGVHHGLAGVEFHEVLDGRDDVVDRQDALLQVEVEAELLVDLVATDFGQVVTLLVEVQVLKQVERCLLRRRLAWTQFAVNIKQCLILGRGVVFLQSGAHRLILAKLLENACVIPAQGLEEDGDRLFALPVDSDSDQVLLVDFKFQPSATAWDQLGRPDVLIGGLIHLEVDARRTDQLRYNNALSSVDDESAAVGHQWEVTHEDRLALNFTGDVVGELSRQEQRRAVCDVALFAVVD</sequence>
<dbReference type="AlphaFoldDB" id="A0A1J5PWC0"/>
<accession>A0A1J5PWC0</accession>
<proteinExistence type="predicted"/>
<gene>
    <name evidence="1" type="ORF">GALL_425470</name>
</gene>
<name>A0A1J5PWC0_9ZZZZ</name>
<evidence type="ECO:0000313" key="1">
    <source>
        <dbReference type="EMBL" id="OIQ75785.1"/>
    </source>
</evidence>
<dbReference type="EMBL" id="MLJW01002058">
    <property type="protein sequence ID" value="OIQ75785.1"/>
    <property type="molecule type" value="Genomic_DNA"/>
</dbReference>
<dbReference type="AntiFam" id="ANF00129">
    <property type="entry name" value="Shadow ORF (opposite rpoB)"/>
</dbReference>
<protein>
    <submittedName>
        <fullName evidence="1">Uncharacterized protein</fullName>
    </submittedName>
</protein>
<comment type="caution">
    <text evidence="1">The sequence shown here is derived from an EMBL/GenBank/DDBJ whole genome shotgun (WGS) entry which is preliminary data.</text>
</comment>